<dbReference type="EMBL" id="CAAALY010027447">
    <property type="protein sequence ID" value="VEL16175.1"/>
    <property type="molecule type" value="Genomic_DNA"/>
</dbReference>
<accession>A0A3S5A6D6</accession>
<dbReference type="AlphaFoldDB" id="A0A3S5A6D6"/>
<gene>
    <name evidence="2" type="ORF">PXEA_LOCUS9615</name>
</gene>
<organism evidence="2 3">
    <name type="scientific">Protopolystoma xenopodis</name>
    <dbReference type="NCBI Taxonomy" id="117903"/>
    <lineage>
        <taxon>Eukaryota</taxon>
        <taxon>Metazoa</taxon>
        <taxon>Spiralia</taxon>
        <taxon>Lophotrochozoa</taxon>
        <taxon>Platyhelminthes</taxon>
        <taxon>Monogenea</taxon>
        <taxon>Polyopisthocotylea</taxon>
        <taxon>Polystomatidea</taxon>
        <taxon>Polystomatidae</taxon>
        <taxon>Protopolystoma</taxon>
    </lineage>
</organism>
<evidence type="ECO:0000256" key="1">
    <source>
        <dbReference type="SAM" id="MobiDB-lite"/>
    </source>
</evidence>
<evidence type="ECO:0000313" key="3">
    <source>
        <dbReference type="Proteomes" id="UP000784294"/>
    </source>
</evidence>
<protein>
    <submittedName>
        <fullName evidence="2">Uncharacterized protein</fullName>
    </submittedName>
</protein>
<evidence type="ECO:0000313" key="2">
    <source>
        <dbReference type="EMBL" id="VEL16175.1"/>
    </source>
</evidence>
<dbReference type="Proteomes" id="UP000784294">
    <property type="component" value="Unassembled WGS sequence"/>
</dbReference>
<reference evidence="2" key="1">
    <citation type="submission" date="2018-11" db="EMBL/GenBank/DDBJ databases">
        <authorList>
            <consortium name="Pathogen Informatics"/>
        </authorList>
    </citation>
    <scope>NUCLEOTIDE SEQUENCE</scope>
</reference>
<comment type="caution">
    <text evidence="2">The sequence shown here is derived from an EMBL/GenBank/DDBJ whole genome shotgun (WGS) entry which is preliminary data.</text>
</comment>
<sequence>MRETALPKMVPVKPIDSWSRGNRRRLLAESTFESVHVTASLEMEASRTRVSTRPGRGGNCSRLESGGEHFFSKRGCELERKTSALLSSLWNINYPSFSTFNKIGSTQLPTFPLALLSFSKQGTAARRGHEKRPDDPIVVPASNPPPHLELSVAHSEQSCSSLAKQLSAKLRVQRDPIASQPRASNSAVSDGRKCMRRGSASTNPRKVGADRLFIWHEPPPWKGLRIGFRPPPSESRPVQVLFRAPSTP</sequence>
<keyword evidence="3" id="KW-1185">Reference proteome</keyword>
<name>A0A3S5A6D6_9PLAT</name>
<proteinExistence type="predicted"/>
<feature type="region of interest" description="Disordered" evidence="1">
    <location>
        <begin position="174"/>
        <end position="205"/>
    </location>
</feature>